<protein>
    <submittedName>
        <fullName evidence="2">Transcriptional antiterminator</fullName>
    </submittedName>
</protein>
<dbReference type="PIRSF" id="PIRSF036382">
    <property type="entry name" value="RR_antiterm"/>
    <property type="match status" value="1"/>
</dbReference>
<dbReference type="EMBL" id="BKAJ01000118">
    <property type="protein sequence ID" value="GEP59075.1"/>
    <property type="molecule type" value="Genomic_DNA"/>
</dbReference>
<dbReference type="OrthoDB" id="7366028at2"/>
<dbReference type="PROSITE" id="PS50921">
    <property type="entry name" value="ANTAR"/>
    <property type="match status" value="1"/>
</dbReference>
<organism evidence="2 3">
    <name type="scientific">Reyranella soli</name>
    <dbReference type="NCBI Taxonomy" id="1230389"/>
    <lineage>
        <taxon>Bacteria</taxon>
        <taxon>Pseudomonadati</taxon>
        <taxon>Pseudomonadota</taxon>
        <taxon>Alphaproteobacteria</taxon>
        <taxon>Hyphomicrobiales</taxon>
        <taxon>Reyranellaceae</taxon>
        <taxon>Reyranella</taxon>
    </lineage>
</organism>
<dbReference type="GO" id="GO:0003723">
    <property type="term" value="F:RNA binding"/>
    <property type="evidence" value="ECO:0007669"/>
    <property type="project" value="InterPro"/>
</dbReference>
<feature type="domain" description="ANTAR" evidence="1">
    <location>
        <begin position="124"/>
        <end position="185"/>
    </location>
</feature>
<dbReference type="InterPro" id="IPR008327">
    <property type="entry name" value="Sig_transdc_resp-reg_antiterm"/>
</dbReference>
<dbReference type="Proteomes" id="UP000321058">
    <property type="component" value="Unassembled WGS sequence"/>
</dbReference>
<dbReference type="Pfam" id="PF03861">
    <property type="entry name" value="ANTAR"/>
    <property type="match status" value="1"/>
</dbReference>
<dbReference type="AlphaFoldDB" id="A0A512NJI0"/>
<dbReference type="SMART" id="SM01012">
    <property type="entry name" value="ANTAR"/>
    <property type="match status" value="1"/>
</dbReference>
<comment type="caution">
    <text evidence="2">The sequence shown here is derived from an EMBL/GenBank/DDBJ whole genome shotgun (WGS) entry which is preliminary data.</text>
</comment>
<sequence>MNRRHSRSFRGLHALIEHPPGRDRTVLQTQLELLGLKVTVHDSAAPSHDSIDILFFDADGEQAFESEEAHRDLGLPAVALIGSETPSRLQAMLARQPSAYLMKPIRSTGIYASLAIATHQYATLQAMRRKLASAEERLRSRRLLLAAMLQIMNQAQVGEAEAFRMLRRAAMSRRQTVEAVSAQILAGDFPVPRLLAG</sequence>
<dbReference type="Gene3D" id="3.40.50.2300">
    <property type="match status" value="1"/>
</dbReference>
<reference evidence="2 3" key="1">
    <citation type="submission" date="2019-07" db="EMBL/GenBank/DDBJ databases">
        <title>Whole genome shotgun sequence of Reyranella soli NBRC 108950.</title>
        <authorList>
            <person name="Hosoyama A."/>
            <person name="Uohara A."/>
            <person name="Ohji S."/>
            <person name="Ichikawa N."/>
        </authorList>
    </citation>
    <scope>NUCLEOTIDE SEQUENCE [LARGE SCALE GENOMIC DNA]</scope>
    <source>
        <strain evidence="2 3">NBRC 108950</strain>
    </source>
</reference>
<name>A0A512NJI0_9HYPH</name>
<evidence type="ECO:0000313" key="3">
    <source>
        <dbReference type="Proteomes" id="UP000321058"/>
    </source>
</evidence>
<keyword evidence="3" id="KW-1185">Reference proteome</keyword>
<dbReference type="Gene3D" id="1.10.10.10">
    <property type="entry name" value="Winged helix-like DNA-binding domain superfamily/Winged helix DNA-binding domain"/>
    <property type="match status" value="1"/>
</dbReference>
<dbReference type="Pfam" id="PF21332">
    <property type="entry name" value="AmiR_N"/>
    <property type="match status" value="1"/>
</dbReference>
<dbReference type="InterPro" id="IPR036388">
    <property type="entry name" value="WH-like_DNA-bd_sf"/>
</dbReference>
<dbReference type="InterPro" id="IPR011006">
    <property type="entry name" value="CheY-like_superfamily"/>
</dbReference>
<proteinExistence type="predicted"/>
<accession>A0A512NJI0</accession>
<dbReference type="SUPFAM" id="SSF52172">
    <property type="entry name" value="CheY-like"/>
    <property type="match status" value="1"/>
</dbReference>
<gene>
    <name evidence="2" type="ORF">RSO01_62410</name>
</gene>
<evidence type="ECO:0000313" key="2">
    <source>
        <dbReference type="EMBL" id="GEP59075.1"/>
    </source>
</evidence>
<evidence type="ECO:0000259" key="1">
    <source>
        <dbReference type="PROSITE" id="PS50921"/>
    </source>
</evidence>
<dbReference type="RefSeq" id="WP_147154439.1">
    <property type="nucleotide sequence ID" value="NZ_BKAJ01000118.1"/>
</dbReference>
<dbReference type="InterPro" id="IPR005561">
    <property type="entry name" value="ANTAR"/>
</dbReference>
<dbReference type="InterPro" id="IPR049021">
    <property type="entry name" value="AmiR_N"/>
</dbReference>